<dbReference type="EMBL" id="HBUF01547646">
    <property type="protein sequence ID" value="CAG6757703.1"/>
    <property type="molecule type" value="Transcribed_RNA"/>
</dbReference>
<dbReference type="Gene3D" id="3.80.10.10">
    <property type="entry name" value="Ribonuclease Inhibitor"/>
    <property type="match status" value="1"/>
</dbReference>
<protein>
    <recommendedName>
        <fullName evidence="4">SWIM-type domain-containing protein</fullName>
    </recommendedName>
</protein>
<evidence type="ECO:0000256" key="2">
    <source>
        <dbReference type="SAM" id="Phobius"/>
    </source>
</evidence>
<dbReference type="InterPro" id="IPR007527">
    <property type="entry name" value="Znf_SWIM"/>
</dbReference>
<dbReference type="GO" id="GO:0008270">
    <property type="term" value="F:zinc ion binding"/>
    <property type="evidence" value="ECO:0007669"/>
    <property type="project" value="UniProtKB-KW"/>
</dbReference>
<dbReference type="Pfam" id="PF13229">
    <property type="entry name" value="Beta_helix"/>
    <property type="match status" value="1"/>
</dbReference>
<organism evidence="5">
    <name type="scientific">Cacopsylla melanoneura</name>
    <dbReference type="NCBI Taxonomy" id="428564"/>
    <lineage>
        <taxon>Eukaryota</taxon>
        <taxon>Metazoa</taxon>
        <taxon>Ecdysozoa</taxon>
        <taxon>Arthropoda</taxon>
        <taxon>Hexapoda</taxon>
        <taxon>Insecta</taxon>
        <taxon>Pterygota</taxon>
        <taxon>Neoptera</taxon>
        <taxon>Paraneoptera</taxon>
        <taxon>Hemiptera</taxon>
        <taxon>Sternorrhyncha</taxon>
        <taxon>Psylloidea</taxon>
        <taxon>Psyllidae</taxon>
        <taxon>Psyllinae</taxon>
        <taxon>Cacopsylla</taxon>
    </lineage>
</organism>
<dbReference type="EMBL" id="HBUF01547642">
    <property type="protein sequence ID" value="CAG6757688.1"/>
    <property type="molecule type" value="Transcribed_RNA"/>
</dbReference>
<keyword evidence="2" id="KW-0812">Transmembrane</keyword>
<keyword evidence="1" id="KW-0862">Zinc</keyword>
<proteinExistence type="predicted"/>
<accession>A0A8D9A167</accession>
<dbReference type="PROSITE" id="PS50966">
    <property type="entry name" value="ZF_SWIM"/>
    <property type="match status" value="1"/>
</dbReference>
<feature type="transmembrane region" description="Helical" evidence="2">
    <location>
        <begin position="380"/>
        <end position="400"/>
    </location>
</feature>
<keyword evidence="1" id="KW-0479">Metal-binding</keyword>
<feature type="chain" id="PRO_5035639300" description="SWIM-type domain-containing protein" evidence="3">
    <location>
        <begin position="24"/>
        <end position="478"/>
    </location>
</feature>
<dbReference type="EMBL" id="HBUF01547645">
    <property type="protein sequence ID" value="CAG6757699.1"/>
    <property type="molecule type" value="Transcribed_RNA"/>
</dbReference>
<feature type="domain" description="SWIM-type" evidence="4">
    <location>
        <begin position="325"/>
        <end position="364"/>
    </location>
</feature>
<reference evidence="5" key="1">
    <citation type="submission" date="2021-05" db="EMBL/GenBank/DDBJ databases">
        <authorList>
            <person name="Alioto T."/>
            <person name="Alioto T."/>
            <person name="Gomez Garrido J."/>
        </authorList>
    </citation>
    <scope>NUCLEOTIDE SEQUENCE</scope>
</reference>
<dbReference type="EMBL" id="HBUF01547647">
    <property type="protein sequence ID" value="CAG6757707.1"/>
    <property type="molecule type" value="Transcribed_RNA"/>
</dbReference>
<evidence type="ECO:0000259" key="4">
    <source>
        <dbReference type="PROSITE" id="PS50966"/>
    </source>
</evidence>
<keyword evidence="1" id="KW-0863">Zinc-finger</keyword>
<dbReference type="EMBL" id="HBUF01547644">
    <property type="protein sequence ID" value="CAG6757695.1"/>
    <property type="molecule type" value="Transcribed_RNA"/>
</dbReference>
<name>A0A8D9A167_9HEMI</name>
<evidence type="ECO:0000256" key="3">
    <source>
        <dbReference type="SAM" id="SignalP"/>
    </source>
</evidence>
<keyword evidence="2" id="KW-1133">Transmembrane helix</keyword>
<keyword evidence="2" id="KW-0472">Membrane</keyword>
<sequence length="478" mass="54791">MDTDLLLILLLVLATLQQVKVMALVQQPIRHDLCDLEACKCSSDGKVNCNCAFTNVNRIEINKATVNSNISFPLSVSVIQIENCDLVSLGTDSLRGLQALQRIAIVNVKSVLIEPNGMAWDEDRSYGTDSRGIDVQIARSTVQISDFAFQGSINVISFSNVFFSHIKSYAFTNLNNLDKIQLSDCHLDNVEIQAFKKISMDKLIIENSKFLSHVPSRTFFEVTCRKELKLFHVYFEHLASLSFMVHALNTVKIESSYFKLIEGDAFHLKVKGNVFIEDNYFHDMRDGALYGISSQDEYEDSELLFENNTIHLYEDNALRLNSTHFRVRVNDVVFNTRCSCSVHNMRYTDKIVCEHSNQLVKYNVFLAHQCKVSQSNVLQMYGLVVLITVLICVALGVYAYKKSYHQYCYRLLNIGYVPKRKLKKPKMMKNGIKPTIIVLPYNNDVYRETEYHVLPEKLVPIQPIEHEMHKLHSIQTDM</sequence>
<feature type="signal peptide" evidence="3">
    <location>
        <begin position="1"/>
        <end position="23"/>
    </location>
</feature>
<dbReference type="EMBL" id="HBUF01547641">
    <property type="protein sequence ID" value="CAG6757685.1"/>
    <property type="molecule type" value="Transcribed_RNA"/>
</dbReference>
<dbReference type="InterPro" id="IPR032675">
    <property type="entry name" value="LRR_dom_sf"/>
</dbReference>
<keyword evidence="3" id="KW-0732">Signal</keyword>
<dbReference type="EMBL" id="HBUF01547643">
    <property type="protein sequence ID" value="CAG6757691.1"/>
    <property type="molecule type" value="Transcribed_RNA"/>
</dbReference>
<dbReference type="EMBL" id="HBUF01547640">
    <property type="protein sequence ID" value="CAG6757682.1"/>
    <property type="molecule type" value="Transcribed_RNA"/>
</dbReference>
<dbReference type="AlphaFoldDB" id="A0A8D9A167"/>
<evidence type="ECO:0000313" key="5">
    <source>
        <dbReference type="EMBL" id="CAG6757703.1"/>
    </source>
</evidence>
<dbReference type="SUPFAM" id="SSF52058">
    <property type="entry name" value="L domain-like"/>
    <property type="match status" value="1"/>
</dbReference>
<evidence type="ECO:0000256" key="1">
    <source>
        <dbReference type="PROSITE-ProRule" id="PRU00325"/>
    </source>
</evidence>
<dbReference type="InterPro" id="IPR039448">
    <property type="entry name" value="Beta_helix"/>
</dbReference>